<reference evidence="1" key="1">
    <citation type="submission" date="2021-03" db="EMBL/GenBank/DDBJ databases">
        <title>Sagittula salina sp. nov. strain M10.9X isolated from the marine waste.</title>
        <authorList>
            <person name="Satari L."/>
            <person name="Molina-Menor E."/>
            <person name="Vidal-Verdu A."/>
            <person name="Pascual J."/>
            <person name="Pereto J."/>
            <person name="Porcar M."/>
        </authorList>
    </citation>
    <scope>NUCLEOTIDE SEQUENCE</scope>
    <source>
        <strain evidence="1">M10.9X</strain>
    </source>
</reference>
<evidence type="ECO:0000313" key="1">
    <source>
        <dbReference type="EMBL" id="MBP0484117.1"/>
    </source>
</evidence>
<dbReference type="SUPFAM" id="SSF140663">
    <property type="entry name" value="TTHA0068-like"/>
    <property type="match status" value="1"/>
</dbReference>
<dbReference type="AlphaFoldDB" id="A0A940MSB3"/>
<sequence>MTAGPYLPGRTPRPPEGAFDHLKEVSHPLERCPAWRAGVQFFREGYYWEAHEVWEAVWMAAPENGPEKIMVQAAIQLANARLKQALDRPRAAIRLQRMASGLMQEAWNRGGGSVMGMVRPLSGSGVQYSAERALLRGRN</sequence>
<dbReference type="EMBL" id="JAGISH010000010">
    <property type="protein sequence ID" value="MBP0484117.1"/>
    <property type="molecule type" value="Genomic_DNA"/>
</dbReference>
<dbReference type="RefSeq" id="WP_209362160.1">
    <property type="nucleotide sequence ID" value="NZ_JAGISH010000010.1"/>
</dbReference>
<comment type="caution">
    <text evidence="1">The sequence shown here is derived from an EMBL/GenBank/DDBJ whole genome shotgun (WGS) entry which is preliminary data.</text>
</comment>
<dbReference type="InterPro" id="IPR023203">
    <property type="entry name" value="TTHA0068_sf"/>
</dbReference>
<dbReference type="Gene3D" id="1.10.3450.10">
    <property type="entry name" value="TTHA0068-like"/>
    <property type="match status" value="1"/>
</dbReference>
<accession>A0A940MSB3</accession>
<keyword evidence="2" id="KW-1185">Reference proteome</keyword>
<dbReference type="Proteomes" id="UP000675940">
    <property type="component" value="Unassembled WGS sequence"/>
</dbReference>
<gene>
    <name evidence="1" type="ORF">J5474_16675</name>
</gene>
<name>A0A940MSB3_9RHOB</name>
<proteinExistence type="predicted"/>
<protein>
    <submittedName>
        <fullName evidence="1">DUF309 domain-containing protein</fullName>
    </submittedName>
</protein>
<dbReference type="Pfam" id="PF03745">
    <property type="entry name" value="DUF309"/>
    <property type="match status" value="1"/>
</dbReference>
<dbReference type="InterPro" id="IPR005500">
    <property type="entry name" value="DUF309"/>
</dbReference>
<evidence type="ECO:0000313" key="2">
    <source>
        <dbReference type="Proteomes" id="UP000675940"/>
    </source>
</evidence>
<organism evidence="1 2">
    <name type="scientific">Sagittula salina</name>
    <dbReference type="NCBI Taxonomy" id="2820268"/>
    <lineage>
        <taxon>Bacteria</taxon>
        <taxon>Pseudomonadati</taxon>
        <taxon>Pseudomonadota</taxon>
        <taxon>Alphaproteobacteria</taxon>
        <taxon>Rhodobacterales</taxon>
        <taxon>Roseobacteraceae</taxon>
        <taxon>Sagittula</taxon>
    </lineage>
</organism>